<dbReference type="NCBIfam" id="NF008909">
    <property type="entry name" value="PRK12273.1"/>
    <property type="match status" value="1"/>
</dbReference>
<dbReference type="EC" id="4.3.1.1" evidence="4"/>
<evidence type="ECO:0000256" key="1">
    <source>
        <dbReference type="ARBA" id="ARBA00023239"/>
    </source>
</evidence>
<comment type="caution">
    <text evidence="4">The sequence shown here is derived from an EMBL/GenBank/DDBJ whole genome shotgun (WGS) entry which is preliminary data.</text>
</comment>
<evidence type="ECO:0000313" key="5">
    <source>
        <dbReference type="Proteomes" id="UP001519362"/>
    </source>
</evidence>
<dbReference type="PROSITE" id="PS00163">
    <property type="entry name" value="FUMARATE_LYASES"/>
    <property type="match status" value="1"/>
</dbReference>
<dbReference type="Gene3D" id="1.10.40.30">
    <property type="entry name" value="Fumarase/aspartase (C-terminal domain)"/>
    <property type="match status" value="1"/>
</dbReference>
<dbReference type="Pfam" id="PF00206">
    <property type="entry name" value="Lyase_1"/>
    <property type="match status" value="1"/>
</dbReference>
<dbReference type="PANTHER" id="PTHR42696:SF2">
    <property type="entry name" value="ASPARTATE AMMONIA-LYASE"/>
    <property type="match status" value="1"/>
</dbReference>
<dbReference type="InterPro" id="IPR024083">
    <property type="entry name" value="Fumarase/histidase_N"/>
</dbReference>
<feature type="domain" description="Fumarase C C-terminal" evidence="3">
    <location>
        <begin position="412"/>
        <end position="462"/>
    </location>
</feature>
<dbReference type="InterPro" id="IPR022761">
    <property type="entry name" value="Fumarate_lyase_N"/>
</dbReference>
<keyword evidence="5" id="KW-1185">Reference proteome</keyword>
<dbReference type="Gene3D" id="1.20.200.10">
    <property type="entry name" value="Fumarase/aspartase (Central domain)"/>
    <property type="match status" value="1"/>
</dbReference>
<dbReference type="PRINTS" id="PR00149">
    <property type="entry name" value="FUMRATELYASE"/>
</dbReference>
<evidence type="ECO:0000313" key="4">
    <source>
        <dbReference type="EMBL" id="MBP2436179.1"/>
    </source>
</evidence>
<gene>
    <name evidence="4" type="ORF">JOF34_000765</name>
</gene>
<dbReference type="InterPro" id="IPR000362">
    <property type="entry name" value="Fumarate_lyase_fam"/>
</dbReference>
<feature type="domain" description="Fumarate lyase N-terminal" evidence="2">
    <location>
        <begin position="16"/>
        <end position="345"/>
    </location>
</feature>
<evidence type="ECO:0000259" key="2">
    <source>
        <dbReference type="Pfam" id="PF00206"/>
    </source>
</evidence>
<dbReference type="InterPro" id="IPR020557">
    <property type="entry name" value="Fumarate_lyase_CS"/>
</dbReference>
<dbReference type="Pfam" id="PF10415">
    <property type="entry name" value="FumaraseC_C"/>
    <property type="match status" value="1"/>
</dbReference>
<proteinExistence type="predicted"/>
<dbReference type="PANTHER" id="PTHR42696">
    <property type="entry name" value="ASPARTATE AMMONIA-LYASE"/>
    <property type="match status" value="1"/>
</dbReference>
<dbReference type="EMBL" id="JAGIOL010000001">
    <property type="protein sequence ID" value="MBP2436179.1"/>
    <property type="molecule type" value="Genomic_DNA"/>
</dbReference>
<dbReference type="Gene3D" id="1.10.275.10">
    <property type="entry name" value="Fumarase/aspartase (N-terminal domain)"/>
    <property type="match status" value="1"/>
</dbReference>
<dbReference type="SUPFAM" id="SSF48557">
    <property type="entry name" value="L-aspartase-like"/>
    <property type="match status" value="1"/>
</dbReference>
<dbReference type="InterPro" id="IPR051546">
    <property type="entry name" value="Aspartate_Ammonia-Lyase"/>
</dbReference>
<protein>
    <submittedName>
        <fullName evidence="4">Aspartate ammonia-lyase</fullName>
        <ecNumber evidence="4">4.3.1.1</ecNumber>
    </submittedName>
</protein>
<accession>A0ABS4ZFX6</accession>
<keyword evidence="1 4" id="KW-0456">Lyase</keyword>
<dbReference type="Proteomes" id="UP001519362">
    <property type="component" value="Unassembled WGS sequence"/>
</dbReference>
<sequence>MESAKTRIESDSLGARDIPAHAYWGIHTLRARENFDITKRPISVYPELVTALAMVKQAAARANRDLGVLSEKKADLIDQAAQRVIDGEFHEEFCVGVIQGGAGTSTNMNANEVITNIALEMAGREKGDYDFLSPNDHTNRSQSTNDVYPTAVKIAILLAHVAALEELDALRKAFAQKGNEFHDILKVGRTQLQDAVPMTLGQEFRGFASSLGADWYRQTENSNLLLEINMGATAIGTGITVHRGYAEAVRAHLAAISGLPLRTAPDLIEATSDTGSFMSFSGSIKRTAIKLSKICNDLRLLSSGPQAGFGEINLPARQAGSSIMPGKVNPVIPEVVNQVAFSIAGADTTVTMAVEAGQLQLNAFEPVIAHSLLQSIVWLRQAMIMLREHCVLGITANTERLGAMVGASVGVITALTPFIGYSSAAALAKTALLTNKSVADLVVDAGLMERHEVEKQLRPERLSGLEPITTAVSVIAPEDLP</sequence>
<dbReference type="GO" id="GO:0008797">
    <property type="term" value="F:aspartate ammonia-lyase activity"/>
    <property type="evidence" value="ECO:0007669"/>
    <property type="project" value="UniProtKB-EC"/>
</dbReference>
<dbReference type="CDD" id="cd01357">
    <property type="entry name" value="Aspartase"/>
    <property type="match status" value="1"/>
</dbReference>
<dbReference type="RefSeq" id="WP_165137044.1">
    <property type="nucleotide sequence ID" value="NZ_CP049253.1"/>
</dbReference>
<reference evidence="4 5" key="1">
    <citation type="submission" date="2021-03" db="EMBL/GenBank/DDBJ databases">
        <title>Sequencing the genomes of 1000 actinobacteria strains.</title>
        <authorList>
            <person name="Klenk H.-P."/>
        </authorList>
    </citation>
    <scope>NUCLEOTIDE SEQUENCE [LARGE SCALE GENOMIC DNA]</scope>
    <source>
        <strain evidence="4 5">DSM 24221</strain>
    </source>
</reference>
<dbReference type="InterPro" id="IPR008948">
    <property type="entry name" value="L-Aspartase-like"/>
</dbReference>
<evidence type="ECO:0000259" key="3">
    <source>
        <dbReference type="Pfam" id="PF10415"/>
    </source>
</evidence>
<organism evidence="4 5">
    <name type="scientific">Microbacterium amylolyticum</name>
    <dbReference type="NCBI Taxonomy" id="936337"/>
    <lineage>
        <taxon>Bacteria</taxon>
        <taxon>Bacillati</taxon>
        <taxon>Actinomycetota</taxon>
        <taxon>Actinomycetes</taxon>
        <taxon>Micrococcales</taxon>
        <taxon>Microbacteriaceae</taxon>
        <taxon>Microbacterium</taxon>
    </lineage>
</organism>
<dbReference type="InterPro" id="IPR018951">
    <property type="entry name" value="Fumarase_C_C"/>
</dbReference>
<name>A0ABS4ZFX6_9MICO</name>